<feature type="coiled-coil region" evidence="1">
    <location>
        <begin position="802"/>
        <end position="829"/>
    </location>
</feature>
<dbReference type="Proteomes" id="UP001289374">
    <property type="component" value="Unassembled WGS sequence"/>
</dbReference>
<feature type="compositionally biased region" description="Basic and acidic residues" evidence="2">
    <location>
        <begin position="224"/>
        <end position="240"/>
    </location>
</feature>
<feature type="region of interest" description="Disordered" evidence="2">
    <location>
        <begin position="442"/>
        <end position="561"/>
    </location>
</feature>
<feature type="compositionally biased region" description="Basic and acidic residues" evidence="2">
    <location>
        <begin position="486"/>
        <end position="502"/>
    </location>
</feature>
<organism evidence="3 4">
    <name type="scientific">Sesamum angolense</name>
    <dbReference type="NCBI Taxonomy" id="2727404"/>
    <lineage>
        <taxon>Eukaryota</taxon>
        <taxon>Viridiplantae</taxon>
        <taxon>Streptophyta</taxon>
        <taxon>Embryophyta</taxon>
        <taxon>Tracheophyta</taxon>
        <taxon>Spermatophyta</taxon>
        <taxon>Magnoliopsida</taxon>
        <taxon>eudicotyledons</taxon>
        <taxon>Gunneridae</taxon>
        <taxon>Pentapetalae</taxon>
        <taxon>asterids</taxon>
        <taxon>lamiids</taxon>
        <taxon>Lamiales</taxon>
        <taxon>Pedaliaceae</taxon>
        <taxon>Sesamum</taxon>
    </lineage>
</organism>
<dbReference type="GO" id="GO:0040029">
    <property type="term" value="P:epigenetic regulation of gene expression"/>
    <property type="evidence" value="ECO:0007669"/>
    <property type="project" value="TreeGrafter"/>
</dbReference>
<feature type="region of interest" description="Disordered" evidence="2">
    <location>
        <begin position="918"/>
        <end position="979"/>
    </location>
</feature>
<comment type="caution">
    <text evidence="3">The sequence shown here is derived from an EMBL/GenBank/DDBJ whole genome shotgun (WGS) entry which is preliminary data.</text>
</comment>
<feature type="compositionally biased region" description="Polar residues" evidence="2">
    <location>
        <begin position="999"/>
        <end position="1011"/>
    </location>
</feature>
<protein>
    <submittedName>
        <fullName evidence="3">Protein MODIFIER OF SNC1 1</fullName>
    </submittedName>
</protein>
<feature type="compositionally biased region" description="Polar residues" evidence="2">
    <location>
        <begin position="1186"/>
        <end position="1203"/>
    </location>
</feature>
<feature type="compositionally biased region" description="Polar residues" evidence="2">
    <location>
        <begin position="1299"/>
        <end position="1325"/>
    </location>
</feature>
<evidence type="ECO:0000313" key="3">
    <source>
        <dbReference type="EMBL" id="KAK4402424.1"/>
    </source>
</evidence>
<accession>A0AAE2BYI8</accession>
<feature type="compositionally biased region" description="Polar residues" evidence="2">
    <location>
        <begin position="1405"/>
        <end position="1426"/>
    </location>
</feature>
<evidence type="ECO:0000313" key="4">
    <source>
        <dbReference type="Proteomes" id="UP001289374"/>
    </source>
</evidence>
<dbReference type="EMBL" id="JACGWL010000005">
    <property type="protein sequence ID" value="KAK4402424.1"/>
    <property type="molecule type" value="Genomic_DNA"/>
</dbReference>
<feature type="compositionally biased region" description="Pro residues" evidence="2">
    <location>
        <begin position="352"/>
        <end position="367"/>
    </location>
</feature>
<keyword evidence="1" id="KW-0175">Coiled coil</keyword>
<feature type="compositionally biased region" description="Polar residues" evidence="2">
    <location>
        <begin position="187"/>
        <end position="199"/>
    </location>
</feature>
<feature type="compositionally biased region" description="Basic and acidic residues" evidence="2">
    <location>
        <begin position="250"/>
        <end position="263"/>
    </location>
</feature>
<feature type="compositionally biased region" description="Polar residues" evidence="2">
    <location>
        <begin position="1084"/>
        <end position="1101"/>
    </location>
</feature>
<feature type="region of interest" description="Disordered" evidence="2">
    <location>
        <begin position="993"/>
        <end position="1624"/>
    </location>
</feature>
<sequence length="1624" mass="176605">MGEQDIGLTWPPDAVWMTLALVSDDEFKYVGWRAKMGFCKKGWHDFLGKVAVPKPLNLPSQRLENHGLDPNVEIVPKGTHSWGSRSSSSSSNPWISSSLSPNAEGGNVSPTHLSGRPSSGGSGTRPSTAGSDRTYEPAASAWGSNSRPSSASGSLSSNQTPSASLRPRSAENRPSSSQLSRFAEPVSKSSVAWGPSNTAERLGVKSSKEDGFSLSSGDFPTLGSEKDNSVKNIESEDHGRPSSASGRFAQTKEDTKSQADAKRGTVNTWRADGSRSAEDDMHPSMEKWQGDPHQYFNSNTAPQHFDAFRGPPMNGPAGVWYGGRPRGPAFGAPVAPGGFPMEPFPYYCPQIPPPPLAGQQPVPPPGGGPRGPHPKNGDLYRPQMPDAYARPGMPFRPGFYPGPPGPMAFEGYYGPPMGYCNSEREIPYMGMPGPHVYNGYPAPAPDIGNSHGRAAGRGPSGKALPEQVEADYLEDAKGPKRVPLKNHNERDQREEGDNREHNMQSNVAYPGRSRLPMMPSRKNEWGAEEDTEEATFARRSAPNENSSRSCEPRVHSADGMKVKSYEGMGNAKAVNNNWTNKSESISSFPPEMPQLLRTSERDSSIPTTTKNSALMHKIDGLNAKIRASDGRNDAPNTCISEEERDGSQIVDRKINNYNGDDENTAGSFESTPISGNHVSVQHEVIVPVGDKPMQPTTIASRRSYYGGQGRVDHLSKGKFNNQDVDGWRRKPLTVESSSVAAVSYVSAPNVPAHCPNIVVDASENSEVDPAGKVEGDSVETYDSTDIQAQRAKMRELAKQRALQLQKEEEERTREQKAKALAKLEELNRRTIAGEAASEKAERTQSIADIREQEETHALGEMVTVAPKFQQPGHDLITIPDVIAVDRDSNVNQAGESVELCRNSPGDKQQIGSVESNVPSLPVHEDAHNGSAKKVASQLNDGGISRNKRAGYKQKQNSSLPKSFNEKSESNVASEVQKDDTHAATVVTLSEGPSTEIKLSESNLPNCSTTVVEPSVLQKKKSNKSSKNKPKMDETPAVPALQPVMPNVNSGKESIDSGESKNSVSNSNSSVSAVIEPDRGVQAQEVCSPNEESQSRVSNQWKPPSRRVPRSQQANRFVEKPHGTDAVVWAPVRTQNKAKGSVEASQKSIQESANPTKGDNLAQNSSKGKRAEMERYVPKPVAKELAQQGNVPPLSSSITLSRSTEGPGREQSGSDTSAGPLPVNSATGHLGSSAEIESDGSHNKHKKDHGMWRQRGSTDASHTKGAHLGPSPVSEPSKDVQQSEEHVQLVKSEKDLGNAETKNSSIANTSDGYNMSNNTTTATVSKYPSMKDQGATGRGKRHLPRAPRSTGNNPDPESTFSGDIEGNHIHSAVRDFNQTDRPLVSKENRSFGERTSSHWQPKYHPTSANNQHGNRTTGSEFVTTETNRLTKKDHPQHKVQVSAQHDKDSGIISHHVSTQSVKSNLAEDSVVGHQQEFDREKKPAPARGRPYSPNQDPLGSGESPPTANRDDQLERSIPSGYRRNGRQNNRFFRGHESRGDWSSGHDNRPNNIPPFRDNRQRQNLHYEYQPVGPFKGNKSVKVEEPADGGDSMEQRHRERGQSHSRRGGNFYRRQSDGVHADPGRD</sequence>
<evidence type="ECO:0000256" key="2">
    <source>
        <dbReference type="SAM" id="MobiDB-lite"/>
    </source>
</evidence>
<feature type="compositionally biased region" description="Low complexity" evidence="2">
    <location>
        <begin position="139"/>
        <end position="157"/>
    </location>
</feature>
<feature type="compositionally biased region" description="Basic and acidic residues" evidence="2">
    <location>
        <begin position="1612"/>
        <end position="1624"/>
    </location>
</feature>
<keyword evidence="4" id="KW-1185">Reference proteome</keyword>
<dbReference type="InterPro" id="IPR038808">
    <property type="entry name" value="MOS1-like"/>
</dbReference>
<feature type="compositionally biased region" description="Polar residues" evidence="2">
    <location>
        <begin position="1132"/>
        <end position="1165"/>
    </location>
</feature>
<feature type="compositionally biased region" description="Basic and acidic residues" evidence="2">
    <location>
        <begin position="1275"/>
        <end position="1296"/>
    </location>
</feature>
<feature type="compositionally biased region" description="Basic and acidic residues" evidence="2">
    <location>
        <begin position="1382"/>
        <end position="1395"/>
    </location>
</feature>
<feature type="region of interest" description="Disordered" evidence="2">
    <location>
        <begin position="352"/>
        <end position="381"/>
    </location>
</feature>
<feature type="compositionally biased region" description="Polar residues" evidence="2">
    <location>
        <begin position="1348"/>
        <end position="1360"/>
    </location>
</feature>
<dbReference type="PANTHER" id="PTHR34805:SF1">
    <property type="entry name" value="PROTEIN MODIFIER OF SNC1 1"/>
    <property type="match status" value="1"/>
</dbReference>
<feature type="compositionally biased region" description="Basic and acidic residues" evidence="2">
    <location>
        <begin position="1591"/>
        <end position="1600"/>
    </location>
</feature>
<feature type="compositionally biased region" description="Basic residues" evidence="2">
    <location>
        <begin position="1017"/>
        <end position="1028"/>
    </location>
</feature>
<feature type="compositionally biased region" description="Basic and acidic residues" evidence="2">
    <location>
        <begin position="272"/>
        <end position="290"/>
    </location>
</feature>
<gene>
    <name evidence="3" type="ORF">Sango_0983100</name>
</gene>
<feature type="region of interest" description="Disordered" evidence="2">
    <location>
        <begin position="62"/>
        <end position="297"/>
    </location>
</feature>
<feature type="compositionally biased region" description="Low complexity" evidence="2">
    <location>
        <begin position="81"/>
        <end position="100"/>
    </location>
</feature>
<feature type="compositionally biased region" description="Basic and acidic residues" evidence="2">
    <location>
        <begin position="550"/>
        <end position="561"/>
    </location>
</feature>
<feature type="compositionally biased region" description="Low complexity" evidence="2">
    <location>
        <begin position="1059"/>
        <end position="1073"/>
    </location>
</feature>
<dbReference type="PANTHER" id="PTHR34805">
    <property type="entry name" value="PROTEIN MODIFIER OF SNC1 1"/>
    <property type="match status" value="1"/>
</dbReference>
<reference evidence="3" key="1">
    <citation type="submission" date="2020-06" db="EMBL/GenBank/DDBJ databases">
        <authorList>
            <person name="Li T."/>
            <person name="Hu X."/>
            <person name="Zhang T."/>
            <person name="Song X."/>
            <person name="Zhang H."/>
            <person name="Dai N."/>
            <person name="Sheng W."/>
            <person name="Hou X."/>
            <person name="Wei L."/>
        </authorList>
    </citation>
    <scope>NUCLEOTIDE SEQUENCE</scope>
    <source>
        <strain evidence="3">K16</strain>
        <tissue evidence="3">Leaf</tissue>
    </source>
</reference>
<proteinExistence type="predicted"/>
<name>A0AAE2BYI8_9LAMI</name>
<feature type="compositionally biased region" description="Basic and acidic residues" evidence="2">
    <location>
        <begin position="202"/>
        <end position="211"/>
    </location>
</feature>
<evidence type="ECO:0000256" key="1">
    <source>
        <dbReference type="SAM" id="Coils"/>
    </source>
</evidence>
<reference evidence="3" key="2">
    <citation type="journal article" date="2024" name="Plant">
        <title>Genomic evolution and insights into agronomic trait innovations of Sesamum species.</title>
        <authorList>
            <person name="Miao H."/>
            <person name="Wang L."/>
            <person name="Qu L."/>
            <person name="Liu H."/>
            <person name="Sun Y."/>
            <person name="Le M."/>
            <person name="Wang Q."/>
            <person name="Wei S."/>
            <person name="Zheng Y."/>
            <person name="Lin W."/>
            <person name="Duan Y."/>
            <person name="Cao H."/>
            <person name="Xiong S."/>
            <person name="Wang X."/>
            <person name="Wei L."/>
            <person name="Li C."/>
            <person name="Ma Q."/>
            <person name="Ju M."/>
            <person name="Zhao R."/>
            <person name="Li G."/>
            <person name="Mu C."/>
            <person name="Tian Q."/>
            <person name="Mei H."/>
            <person name="Zhang T."/>
            <person name="Gao T."/>
            <person name="Zhang H."/>
        </authorList>
    </citation>
    <scope>NUCLEOTIDE SEQUENCE</scope>
    <source>
        <strain evidence="3">K16</strain>
    </source>
</reference>
<feature type="compositionally biased region" description="Basic and acidic residues" evidence="2">
    <location>
        <begin position="1532"/>
        <end position="1547"/>
    </location>
</feature>